<reference evidence="11" key="1">
    <citation type="submission" date="2016-11" db="UniProtKB">
        <authorList>
            <consortium name="WormBaseParasite"/>
        </authorList>
    </citation>
    <scope>IDENTIFICATION</scope>
</reference>
<keyword evidence="6" id="KW-0969">Cilium</keyword>
<evidence type="ECO:0000313" key="11">
    <source>
        <dbReference type="WBParaSite" id="maker-uti_cns_0014924-snap-gene-0.2-mRNA-1"/>
    </source>
</evidence>
<dbReference type="Proteomes" id="UP000095280">
    <property type="component" value="Unplaced"/>
</dbReference>
<feature type="region of interest" description="Disordered" evidence="9">
    <location>
        <begin position="1"/>
        <end position="59"/>
    </location>
</feature>
<evidence type="ECO:0000256" key="7">
    <source>
        <dbReference type="ARBA" id="ARBA00023212"/>
    </source>
</evidence>
<sequence>VHQPANNAHHSGLLEHSRPGFGPLQQEANQVDAKKARQSAGHIHNAKHGAAAGMSSRKKAQPSRVTLTIILRVAVTLIPRRINASAVRPDIRAEGTVTSQGTRLNTHDLANGGARNSRDQGTSRIAAMAAAGAFADELVLHDSQTAWTIQIYRRGYSGGSTCESTCGSVRWPIQIVDKKVRDHLCVQPQELLQMSTPAKSSPAAQAPVGLLQSSQLQADPPLHLQYLDLEMSKSDDGGAQADGRNGDPVSSSDSTSDGDSSSSGSQSDDGQSTDSDNDEDVPGFPGVNWHDALPVSLGEAICEVSSCARELNLTVSGTTRLLSLLHRLVPDNRLPQHGRTLRETLKKRGTISGSSTCYTVCNDCYLHSEQRCDPGNSNCAHCTSENVANFWLFDIPAQIRTFVESRGLLQSVTFPIERLALDEEKLHFANSELYKSFLENIEPETRSDLTYTICADGFPLFCTSNVEVCPVYLSINEVHERLKLRFVMKCGVWAGKKKVHAAAFLPIVVNALNTLRFDGVQYIDSLGVQRRLHLHPLMALFDAPARADALCMKRFSAIYGCEKCYIRTSLHPSGHGRVYGVGVTDAMLNQARRLGCVQTVVRSTSDTHTLAEQHAQQGGDIRTDVLGVRGLSPLSRLHGFDFVRGCPPCFLHQLCSGLVRNILYQLFLVRHEKPDRGATNCPDLHARLSHIDQRLRRIRVPRTVQRHTVRLLKDIRHMRGHEYAMWLLAFAPFVLDDFLPEEHYWHILILSTCIFWMSLEGAPRAELRHVEIGLRHFHANLSRLYSLRFLSYNAHQVCCHMLPYAILAGPLNRQSAGLFESMHTRLRRQIHGSRRTDVEIVGAVERELAVMQAEELLRDNDQQPRARHRTTCMRAASGILLRRPNNMAHGWRSASLPSGLYFEEYLPEIETRASSAFVAIAGCQPTSFQFGRVLAIECDNDEVYVNLHILPVQDAVVDPLEALCAVHANSENRGARFAHIRGLLVNPFGPLPHERTVRVHATAIVGSYMSRRTGQLSGTPDWSLILDGLIGEGVDELLGDSVDSEVESDDTHTTLGSPAAQVDSDVESDDTHTTLGSPVAHVQQLDSQAWDSSPQAVESEDAVAQEEIQELVLSPSELRRPTPVASSTQVDASTQVRKQYAADYNRLPDEPPPTFDSRRRYDRQRLPAQTCPDCEAWYANLPAEVRDQRLQRHGRHRHRPIIQAPNFFSIDMPPSPPPLPVELMRVGRRPCTRTAIMGRTCRDASEKERRKEAKKTHATIKKPSGVSKKIGVPFSVAKVSARATATDSGANVPTGAAAAAAAAAVADADLNPPGGLSVANPTAIDSTAHSEEVPIPRNRLAAEEDNEPEMVPFKAEAKARFFVFQYTDFHQRTEVVSTDSSLMSTSAIISRRSDVQLPLNTGAVVAVVTARSKRSTARRYLGTLIKGPFDKKREAAGAASLTNVHAAPAELPRSCSSCRGLVLELQREKALTESLRGELKLLRTSETNLLAQNRTLLHKTSVQAKMERKLVMQVEQAEARNNCLLRNVDTANALLARASNCLLPAASATTSGAAAAASHVRPDDTFGDAVSSAHSSADESADDDAFGDQATFSADRNLSVAETRALIRACDAEQGTATSSATGGLVALSDSQKFFSVPLRLRSELEDRHKEYKKAMEDQQAVDLDAVAMRRFTRLALLRAVFRAVFTSQELANSSLSGRRIAGYVSAPANPAKVAVARQWLQNAEVPIYRNELHRAFTRCGETARLQLGLPKRSRPKRSTAARTPGQSSRSKATTSAEHVLRIITEQTEESHNTGTQFLSAGELDGDSRPTDPVRHQTANGRIVKALASALDNSGSQDGCQQGAMILSQGRQERDKQGDAGPAVGGRHHDTLATLSDSSMLMDTAHTGVTVRAIKRAAWPANRHHIQPDHKKKMTRKSLKSGKSSRQKQSSEDIGNSEAGLVEQQAAQAQAEELAAPDAGQEAELESDAEPEPEAPTLTELIISKFAGDKGEFYHGTMHGKGKYTWTATGMVYEGDFYCNQITGVGKYTWDDGSSYDGQVVQGVRHGVGVYTHPSGLSYDGQWHMGMKQGQGKLSYSADGSSYYEGQWLADRPHGEGVRRYPSGNVYQGMWYAGLRHGQGTMRWADKDETYTGQWEDGVQHGVGQHTWYLKRAPNSQYMLRNIYEGDFFKGRRHGYGVFYYPSGSRYEGQWANDMKCGHGKFIFKNGRVFEGQFKDDRMVEFPSFTHDAAPLRITTRSPLPGEVHSVHSNASVNTLSPGFQLGLDHIFLAGELFDCDLEEETGQDLQLLRYFGHGELEDNANVLTMLQFWRLMKDCRFINDDWTLAKFNRLLVSNYDPLTPETAHNPYKEVVFLDFLNHLVTIAYHLYGTSMKCEKGLLASCFTKLIKERLLPNACSVRGPPVPGLAPGAARGRSLRQASLAGVPAAMPVRARPANPQPPGASRRQRQWRALTVDRPQRRPGPAGVLPPREWVLSVRQFLRMLH</sequence>
<feature type="region of interest" description="Disordered" evidence="9">
    <location>
        <begin position="97"/>
        <end position="120"/>
    </location>
</feature>
<feature type="compositionally biased region" description="Basic and acidic residues" evidence="9">
    <location>
        <begin position="1806"/>
        <end position="1815"/>
    </location>
</feature>
<dbReference type="Pfam" id="PF02493">
    <property type="entry name" value="MORN"/>
    <property type="match status" value="9"/>
</dbReference>
<feature type="region of interest" description="Disordered" evidence="9">
    <location>
        <begin position="1240"/>
        <end position="1260"/>
    </location>
</feature>
<name>A0A1I8IR50_9PLAT</name>
<evidence type="ECO:0000256" key="6">
    <source>
        <dbReference type="ARBA" id="ARBA00023069"/>
    </source>
</evidence>
<proteinExistence type="predicted"/>
<feature type="region of interest" description="Disordered" evidence="9">
    <location>
        <begin position="1898"/>
        <end position="1974"/>
    </location>
</feature>
<dbReference type="GO" id="GO:0005930">
    <property type="term" value="C:axoneme"/>
    <property type="evidence" value="ECO:0007669"/>
    <property type="project" value="UniProtKB-SubCell"/>
</dbReference>
<accession>A0A1I8IR50</accession>
<evidence type="ECO:0000313" key="10">
    <source>
        <dbReference type="Proteomes" id="UP000095280"/>
    </source>
</evidence>
<dbReference type="Gene3D" id="2.20.110.10">
    <property type="entry name" value="Histone H3 K4-specific methyltransferase SET7/9 N-terminal domain"/>
    <property type="match status" value="4"/>
</dbReference>
<feature type="compositionally biased region" description="Low complexity" evidence="9">
    <location>
        <begin position="1938"/>
        <end position="1956"/>
    </location>
</feature>
<feature type="compositionally biased region" description="Basic and acidic residues" evidence="9">
    <location>
        <begin position="1240"/>
        <end position="1251"/>
    </location>
</feature>
<keyword evidence="8" id="KW-0966">Cell projection</keyword>
<feature type="region of interest" description="Disordered" evidence="9">
    <location>
        <begin position="1849"/>
        <end position="1870"/>
    </location>
</feature>
<evidence type="ECO:0000256" key="8">
    <source>
        <dbReference type="ARBA" id="ARBA00023273"/>
    </source>
</evidence>
<organism evidence="10 11">
    <name type="scientific">Macrostomum lignano</name>
    <dbReference type="NCBI Taxonomy" id="282301"/>
    <lineage>
        <taxon>Eukaryota</taxon>
        <taxon>Metazoa</taxon>
        <taxon>Spiralia</taxon>
        <taxon>Lophotrochozoa</taxon>
        <taxon>Platyhelminthes</taxon>
        <taxon>Rhabditophora</taxon>
        <taxon>Macrostomorpha</taxon>
        <taxon>Macrostomida</taxon>
        <taxon>Macrostomidae</taxon>
        <taxon>Macrostomum</taxon>
    </lineage>
</organism>
<keyword evidence="4" id="KW-0677">Repeat</keyword>
<feature type="region of interest" description="Disordered" evidence="9">
    <location>
        <begin position="1114"/>
        <end position="1136"/>
    </location>
</feature>
<keyword evidence="10" id="KW-1185">Reference proteome</keyword>
<keyword evidence="5" id="KW-0282">Flagellum</keyword>
<evidence type="ECO:0000256" key="5">
    <source>
        <dbReference type="ARBA" id="ARBA00022846"/>
    </source>
</evidence>
<dbReference type="PANTHER" id="PTHR46613">
    <property type="entry name" value="RADIAL SPOKE HEAD 10 HOMOLOG B-RELATED"/>
    <property type="match status" value="1"/>
</dbReference>
<dbReference type="InterPro" id="IPR003409">
    <property type="entry name" value="MORN"/>
</dbReference>
<protein>
    <submittedName>
        <fullName evidence="11">DUF4806 domain-containing protein</fullName>
    </submittedName>
</protein>
<feature type="compositionally biased region" description="Basic residues" evidence="9">
    <location>
        <begin position="1902"/>
        <end position="1926"/>
    </location>
</feature>
<feature type="region of interest" description="Disordered" evidence="9">
    <location>
        <begin position="1747"/>
        <end position="1815"/>
    </location>
</feature>
<dbReference type="PANTHER" id="PTHR46613:SF1">
    <property type="entry name" value="RADIAL SPOKE HEAD 10 HOMOLOG B-RELATED"/>
    <property type="match status" value="1"/>
</dbReference>
<dbReference type="WBParaSite" id="maker-uti_cns_0014924-snap-gene-0.2-mRNA-1">
    <property type="protein sequence ID" value="maker-uti_cns_0014924-snap-gene-0.2-mRNA-1"/>
    <property type="gene ID" value="maker-uti_cns_0014924-snap-gene-0.2"/>
</dbReference>
<evidence type="ECO:0000256" key="2">
    <source>
        <dbReference type="ARBA" id="ARBA00004430"/>
    </source>
</evidence>
<evidence type="ECO:0000256" key="9">
    <source>
        <dbReference type="SAM" id="MobiDB-lite"/>
    </source>
</evidence>
<dbReference type="SUPFAM" id="SSF82185">
    <property type="entry name" value="Histone H3 K4-specific methyltransferase SET7/9 N-terminal domain"/>
    <property type="match status" value="3"/>
</dbReference>
<evidence type="ECO:0000256" key="4">
    <source>
        <dbReference type="ARBA" id="ARBA00022737"/>
    </source>
</evidence>
<feature type="compositionally biased region" description="Low complexity" evidence="9">
    <location>
        <begin position="250"/>
        <end position="274"/>
    </location>
</feature>
<keyword evidence="7" id="KW-0206">Cytoskeleton</keyword>
<feature type="region of interest" description="Disordered" evidence="9">
    <location>
        <begin position="1043"/>
        <end position="1075"/>
    </location>
</feature>
<evidence type="ECO:0000256" key="1">
    <source>
        <dbReference type="ARBA" id="ARBA00004230"/>
    </source>
</evidence>
<dbReference type="SMART" id="SM00698">
    <property type="entry name" value="MORN"/>
    <property type="match status" value="9"/>
</dbReference>
<feature type="compositionally biased region" description="Polar residues" evidence="9">
    <location>
        <begin position="1124"/>
        <end position="1136"/>
    </location>
</feature>
<feature type="region of interest" description="Disordered" evidence="9">
    <location>
        <begin position="2429"/>
        <end position="2467"/>
    </location>
</feature>
<dbReference type="GO" id="GO:0031514">
    <property type="term" value="C:motile cilium"/>
    <property type="evidence" value="ECO:0007669"/>
    <property type="project" value="UniProtKB-SubCell"/>
</dbReference>
<feature type="compositionally biased region" description="Acidic residues" evidence="9">
    <location>
        <begin position="1961"/>
        <end position="1973"/>
    </location>
</feature>
<feature type="region of interest" description="Disordered" evidence="9">
    <location>
        <begin position="233"/>
        <end position="287"/>
    </location>
</feature>
<keyword evidence="3" id="KW-0963">Cytoplasm</keyword>
<feature type="compositionally biased region" description="Polar residues" evidence="9">
    <location>
        <begin position="1761"/>
        <end position="1777"/>
    </location>
</feature>
<evidence type="ECO:0000256" key="3">
    <source>
        <dbReference type="ARBA" id="ARBA00022490"/>
    </source>
</evidence>
<comment type="subcellular location">
    <subcellularLocation>
        <location evidence="1">Cell projection</location>
        <location evidence="1">Cilium</location>
        <location evidence="1">Flagellum</location>
    </subcellularLocation>
    <subcellularLocation>
        <location evidence="2">Cytoplasm</location>
        <location evidence="2">Cytoskeleton</location>
        <location evidence="2">Cilium axoneme</location>
    </subcellularLocation>
</comment>